<proteinExistence type="predicted"/>
<gene>
    <name evidence="1" type="ORF">GA0070613_0677</name>
</gene>
<dbReference type="AlphaFoldDB" id="A0A1C5H0Y8"/>
<dbReference type="EMBL" id="LT607754">
    <property type="protein sequence ID" value="SCG39722.1"/>
    <property type="molecule type" value="Genomic_DNA"/>
</dbReference>
<dbReference type="OrthoDB" id="3397971at2"/>
<sequence length="66" mass="7083">MPTIDQLTDETAEVVIATATGSPAETAAALMHAWRARNPATASAELRALAERTDDPEHRRHALAYA</sequence>
<dbReference type="RefSeq" id="WP_157746257.1">
    <property type="nucleotide sequence ID" value="NZ_LT607754.1"/>
</dbReference>
<accession>A0A1C5H0Y8</accession>
<organism evidence="1 2">
    <name type="scientific">Micromonospora inositola</name>
    <dbReference type="NCBI Taxonomy" id="47865"/>
    <lineage>
        <taxon>Bacteria</taxon>
        <taxon>Bacillati</taxon>
        <taxon>Actinomycetota</taxon>
        <taxon>Actinomycetes</taxon>
        <taxon>Micromonosporales</taxon>
        <taxon>Micromonosporaceae</taxon>
        <taxon>Micromonospora</taxon>
    </lineage>
</organism>
<reference evidence="2" key="1">
    <citation type="submission" date="2016-06" db="EMBL/GenBank/DDBJ databases">
        <authorList>
            <person name="Varghese N."/>
            <person name="Submissions Spin"/>
        </authorList>
    </citation>
    <scope>NUCLEOTIDE SEQUENCE [LARGE SCALE GENOMIC DNA]</scope>
    <source>
        <strain evidence="2">DSM 43819</strain>
    </source>
</reference>
<evidence type="ECO:0000313" key="2">
    <source>
        <dbReference type="Proteomes" id="UP000198221"/>
    </source>
</evidence>
<keyword evidence="2" id="KW-1185">Reference proteome</keyword>
<name>A0A1C5H0Y8_9ACTN</name>
<dbReference type="Proteomes" id="UP000198221">
    <property type="component" value="Chromosome I"/>
</dbReference>
<evidence type="ECO:0000313" key="1">
    <source>
        <dbReference type="EMBL" id="SCG39722.1"/>
    </source>
</evidence>
<protein>
    <recommendedName>
        <fullName evidence="3">HEAT repeat-containing protein</fullName>
    </recommendedName>
</protein>
<evidence type="ECO:0008006" key="3">
    <source>
        <dbReference type="Google" id="ProtNLM"/>
    </source>
</evidence>